<dbReference type="Proteomes" id="UP000586827">
    <property type="component" value="Unassembled WGS sequence"/>
</dbReference>
<gene>
    <name evidence="2" type="ORF">HLB23_28735</name>
</gene>
<comment type="caution">
    <text evidence="2">The sequence shown here is derived from an EMBL/GenBank/DDBJ whole genome shotgun (WGS) entry which is preliminary data.</text>
</comment>
<evidence type="ECO:0000313" key="2">
    <source>
        <dbReference type="EMBL" id="NNH73794.1"/>
    </source>
</evidence>
<dbReference type="RefSeq" id="WP_067521882.1">
    <property type="nucleotide sequence ID" value="NZ_JABELX010000011.1"/>
</dbReference>
<dbReference type="AlphaFoldDB" id="A0A849C520"/>
<dbReference type="EMBL" id="JABELX010000011">
    <property type="protein sequence ID" value="NNH73794.1"/>
    <property type="molecule type" value="Genomic_DNA"/>
</dbReference>
<proteinExistence type="predicted"/>
<keyword evidence="3" id="KW-1185">Reference proteome</keyword>
<name>A0A849C520_9NOCA</name>
<feature type="region of interest" description="Disordered" evidence="1">
    <location>
        <begin position="188"/>
        <end position="216"/>
    </location>
</feature>
<reference evidence="2 3" key="1">
    <citation type="submission" date="2020-05" db="EMBL/GenBank/DDBJ databases">
        <title>MicrobeNet Type strains.</title>
        <authorList>
            <person name="Nicholson A.C."/>
        </authorList>
    </citation>
    <scope>NUCLEOTIDE SEQUENCE [LARGE SCALE GENOMIC DNA]</scope>
    <source>
        <strain evidence="2 3">JCM 3224</strain>
    </source>
</reference>
<accession>A0A849C520</accession>
<feature type="compositionally biased region" description="Low complexity" evidence="1">
    <location>
        <begin position="188"/>
        <end position="204"/>
    </location>
</feature>
<evidence type="ECO:0000256" key="1">
    <source>
        <dbReference type="SAM" id="MobiDB-lite"/>
    </source>
</evidence>
<protein>
    <submittedName>
        <fullName evidence="2">Uncharacterized protein</fullName>
    </submittedName>
</protein>
<organism evidence="2 3">
    <name type="scientific">Nocardia uniformis</name>
    <dbReference type="NCBI Taxonomy" id="53432"/>
    <lineage>
        <taxon>Bacteria</taxon>
        <taxon>Bacillati</taxon>
        <taxon>Actinomycetota</taxon>
        <taxon>Actinomycetes</taxon>
        <taxon>Mycobacteriales</taxon>
        <taxon>Nocardiaceae</taxon>
        <taxon>Nocardia</taxon>
    </lineage>
</organism>
<sequence>MAAQALEKHAPTAAQIFADLTAECAPIFDQIGWAEDEIAAAQRRHRGAADQLWHCFVLLKHEHELMRREILFRAHCREILERVAAGHDTRDGTAAEVVVVLRAACLAVPLTSTGAGLYLRMWRAAGLPPLDRDGHIADQEHYEALVGRQIDDLEADLRHRLRRPDRVQDPDLTCCGVHNGTPVKCQYATRRPAPARRAPTAAEPRPSEPPEQLSLI</sequence>
<evidence type="ECO:0000313" key="3">
    <source>
        <dbReference type="Proteomes" id="UP000586827"/>
    </source>
</evidence>